<dbReference type="AlphaFoldDB" id="A0A6J8EVZ5"/>
<reference evidence="1 2" key="1">
    <citation type="submission" date="2020-06" db="EMBL/GenBank/DDBJ databases">
        <authorList>
            <person name="Li R."/>
            <person name="Bekaert M."/>
        </authorList>
    </citation>
    <scope>NUCLEOTIDE SEQUENCE [LARGE SCALE GENOMIC DNA]</scope>
    <source>
        <strain evidence="2">wild</strain>
    </source>
</reference>
<dbReference type="Gene3D" id="3.30.420.10">
    <property type="entry name" value="Ribonuclease H-like superfamily/Ribonuclease H"/>
    <property type="match status" value="1"/>
</dbReference>
<dbReference type="InterPro" id="IPR012337">
    <property type="entry name" value="RNaseH-like_sf"/>
</dbReference>
<gene>
    <name evidence="1" type="ORF">MCOR_56614</name>
</gene>
<proteinExistence type="predicted"/>
<sequence>MEPDMALEMTHNLKDNGRFIHVLHADNDSTTTARLEVDFKELQKSKVKEATTYENNVEVNELIPDIQEISSPKTINESDNFVIFYLKTTGLSRKIDITQIAAACGSNTFQRYVIPRLEITQEACTITGITFSHSSNKMYLIGTIVETCFGEQSLLVLIDLLKLNNIPILVGHKIANLDMLVL</sequence>
<dbReference type="SUPFAM" id="SSF53098">
    <property type="entry name" value="Ribonuclease H-like"/>
    <property type="match status" value="1"/>
</dbReference>
<dbReference type="GO" id="GO:0003676">
    <property type="term" value="F:nucleic acid binding"/>
    <property type="evidence" value="ECO:0007669"/>
    <property type="project" value="InterPro"/>
</dbReference>
<dbReference type="Proteomes" id="UP000507470">
    <property type="component" value="Unassembled WGS sequence"/>
</dbReference>
<accession>A0A6J8EVZ5</accession>
<dbReference type="InterPro" id="IPR036397">
    <property type="entry name" value="RNaseH_sf"/>
</dbReference>
<evidence type="ECO:0000313" key="1">
    <source>
        <dbReference type="EMBL" id="CAC5424737.1"/>
    </source>
</evidence>
<protein>
    <submittedName>
        <fullName evidence="1">Uncharacterized protein</fullName>
    </submittedName>
</protein>
<dbReference type="OrthoDB" id="6091341at2759"/>
<organism evidence="1 2">
    <name type="scientific">Mytilus coruscus</name>
    <name type="common">Sea mussel</name>
    <dbReference type="NCBI Taxonomy" id="42192"/>
    <lineage>
        <taxon>Eukaryota</taxon>
        <taxon>Metazoa</taxon>
        <taxon>Spiralia</taxon>
        <taxon>Lophotrochozoa</taxon>
        <taxon>Mollusca</taxon>
        <taxon>Bivalvia</taxon>
        <taxon>Autobranchia</taxon>
        <taxon>Pteriomorphia</taxon>
        <taxon>Mytilida</taxon>
        <taxon>Mytiloidea</taxon>
        <taxon>Mytilidae</taxon>
        <taxon>Mytilinae</taxon>
        <taxon>Mytilus</taxon>
    </lineage>
</organism>
<name>A0A6J8EVZ5_MYTCO</name>
<keyword evidence="2" id="KW-1185">Reference proteome</keyword>
<dbReference type="EMBL" id="CACVKT020010053">
    <property type="protein sequence ID" value="CAC5424737.1"/>
    <property type="molecule type" value="Genomic_DNA"/>
</dbReference>
<evidence type="ECO:0000313" key="2">
    <source>
        <dbReference type="Proteomes" id="UP000507470"/>
    </source>
</evidence>